<dbReference type="PANTHER" id="PTHR33116:SF66">
    <property type="entry name" value="REVERSE TRANSCRIPTASE ZINC-BINDING DOMAIN-CONTAINING PROTEIN"/>
    <property type="match status" value="1"/>
</dbReference>
<dbReference type="eggNOG" id="KOG1075">
    <property type="taxonomic scope" value="Eukaryota"/>
</dbReference>
<sequence length="264" mass="30214">MECIQAVNYSIVINGEHSRPFNAPKGLRQGDPISFFLFAVIMEYLSRSLKDLKVSKEYKYHPRCSKLGITHLCFADNLLLFARGDAVSVNAIYSSLQYMTCKQIRTSSVYFGEVTTTKQQKILLQLGFIVRDLPFKYLGVPLSTKKMSIMQWQPLIDKMTSRISSWTVRNRSYVRRIQLVQSVLFGIQAFWAQLFIILAKVIKIVESICRSYVWSKANVITKKALLAWDKVFLPKAGGIKPHKYATMEQGNHNQDMLGPSSQTR</sequence>
<reference evidence="2" key="1">
    <citation type="journal article" date="2013" name="Genome Biol.">
        <title>Reference genomes and transcriptomes of Nicotiana sylvestris and Nicotiana tomentosiformis.</title>
        <authorList>
            <person name="Sierro N."/>
            <person name="Battey J.N."/>
            <person name="Ouadi S."/>
            <person name="Bovet L."/>
            <person name="Goepfert S."/>
            <person name="Bakaher N."/>
            <person name="Peitsch M.C."/>
            <person name="Ivanov N.V."/>
        </authorList>
    </citation>
    <scope>NUCLEOTIDE SEQUENCE [LARGE SCALE GENOMIC DNA]</scope>
</reference>
<accession>A0A1U7VG61</accession>
<dbReference type="InterPro" id="IPR000477">
    <property type="entry name" value="RT_dom"/>
</dbReference>
<dbReference type="Proteomes" id="UP000189701">
    <property type="component" value="Unplaced"/>
</dbReference>
<dbReference type="PANTHER" id="PTHR33116">
    <property type="entry name" value="REVERSE TRANSCRIPTASE ZINC-BINDING DOMAIN-CONTAINING PROTEIN-RELATED-RELATED"/>
    <property type="match status" value="1"/>
</dbReference>
<dbReference type="STRING" id="4096.A0A1U7VG61"/>
<name>A0A1U7VG61_NICSY</name>
<gene>
    <name evidence="3" type="primary">LOC104218307</name>
</gene>
<organism evidence="2 3">
    <name type="scientific">Nicotiana sylvestris</name>
    <name type="common">Wood tobacco</name>
    <name type="synonym">South American tobacco</name>
    <dbReference type="NCBI Taxonomy" id="4096"/>
    <lineage>
        <taxon>Eukaryota</taxon>
        <taxon>Viridiplantae</taxon>
        <taxon>Streptophyta</taxon>
        <taxon>Embryophyta</taxon>
        <taxon>Tracheophyta</taxon>
        <taxon>Spermatophyta</taxon>
        <taxon>Magnoliopsida</taxon>
        <taxon>eudicotyledons</taxon>
        <taxon>Gunneridae</taxon>
        <taxon>Pentapetalae</taxon>
        <taxon>asterids</taxon>
        <taxon>lamiids</taxon>
        <taxon>Solanales</taxon>
        <taxon>Solanaceae</taxon>
        <taxon>Nicotianoideae</taxon>
        <taxon>Nicotianeae</taxon>
        <taxon>Nicotiana</taxon>
    </lineage>
</organism>
<protein>
    <submittedName>
        <fullName evidence="3">Uncharacterized protein LOC104218307</fullName>
    </submittedName>
</protein>
<reference evidence="3" key="2">
    <citation type="submission" date="2025-08" db="UniProtKB">
        <authorList>
            <consortium name="RefSeq"/>
        </authorList>
    </citation>
    <scope>IDENTIFICATION</scope>
    <source>
        <tissue evidence="3">Leaf</tissue>
    </source>
</reference>
<dbReference type="Pfam" id="PF00078">
    <property type="entry name" value="RVT_1"/>
    <property type="match status" value="1"/>
</dbReference>
<evidence type="ECO:0000313" key="3">
    <source>
        <dbReference type="RefSeq" id="XP_009767062.1"/>
    </source>
</evidence>
<proteinExistence type="predicted"/>
<evidence type="ECO:0000313" key="2">
    <source>
        <dbReference type="Proteomes" id="UP000189701"/>
    </source>
</evidence>
<evidence type="ECO:0000259" key="1">
    <source>
        <dbReference type="Pfam" id="PF00078"/>
    </source>
</evidence>
<feature type="domain" description="Reverse transcriptase" evidence="1">
    <location>
        <begin position="12"/>
        <end position="141"/>
    </location>
</feature>
<dbReference type="AlphaFoldDB" id="A0A1U7VG61"/>
<dbReference type="RefSeq" id="XP_009767062.1">
    <property type="nucleotide sequence ID" value="XM_009768760.1"/>
</dbReference>
<keyword evidence="2" id="KW-1185">Reference proteome</keyword>